<feature type="domain" description="Orn/Lys/Arg decarboxylase C-terminal" evidence="7">
    <location>
        <begin position="400"/>
        <end position="459"/>
    </location>
</feature>
<dbReference type="Pfam" id="PF03711">
    <property type="entry name" value="OKR_DC_1_C"/>
    <property type="match status" value="1"/>
</dbReference>
<reference evidence="9" key="1">
    <citation type="submission" date="2017-04" db="EMBL/GenBank/DDBJ databases">
        <title>Function of individual gut microbiota members based on whole genome sequencing of pure cultures obtained from chicken caecum.</title>
        <authorList>
            <person name="Medvecky M."/>
            <person name="Cejkova D."/>
            <person name="Polansky O."/>
            <person name="Karasova D."/>
            <person name="Kubasova T."/>
            <person name="Cizek A."/>
            <person name="Rychlik I."/>
        </authorList>
    </citation>
    <scope>NUCLEOTIDE SEQUENCE [LARGE SCALE GENOMIC DNA]</scope>
    <source>
        <strain evidence="9">An144</strain>
    </source>
</reference>
<evidence type="ECO:0000256" key="4">
    <source>
        <dbReference type="ARBA" id="ARBA00022898"/>
    </source>
</evidence>
<dbReference type="InterPro" id="IPR052357">
    <property type="entry name" value="Orn_Lys_Arg_decarboxylase-I"/>
</dbReference>
<organism evidence="8 9">
    <name type="scientific">Enterococcus cecorum</name>
    <dbReference type="NCBI Taxonomy" id="44008"/>
    <lineage>
        <taxon>Bacteria</taxon>
        <taxon>Bacillati</taxon>
        <taxon>Bacillota</taxon>
        <taxon>Bacilli</taxon>
        <taxon>Lactobacillales</taxon>
        <taxon>Enterococcaceae</taxon>
        <taxon>Enterococcus</taxon>
    </lineage>
</organism>
<sequence>MLTNQEQTPIVQALMDLKKQRLVPFDVPGHKRGKSGSDLVQLFGEKTISIDANSMKLLDNLSHPVSVIREAEELAAQAFGAKHAFFMVNGTTQAVQNMIYATVQEGDKILLPRNVHKSVINALVMCGGIPVYVHTPLQKELEISTGMPFEEVKATIDAHPDAKVILVNNPTYYGICSDLLQITQYAHEKGLKVLVDEAHGTHLYFGKGLPIHAMASGADMAAVSMHKSGGSLTQSSFLLCNASLDPEYVRTMINLTQTTSASYLLMASLDLARRNLVLNGEEIFKKVVALAQYARDEINEIGDYYAYSTEIIDREGIYDFDVTKLCVKTTGIGLTGSEVYDLLRDEYNIQVEFGDTANILAYISVGDRIHDIERLVSALSEIRRRYKKESRDLLVFDIAKTDVVISPRKAFYAQKESRLLKESIGEISTEMVMCYPPGIPIVAPGELITKEIIEHIEYAKEKGCFLMGTQDPEVASICIVKGES</sequence>
<dbReference type="InterPro" id="IPR015421">
    <property type="entry name" value="PyrdxlP-dep_Trfase_major"/>
</dbReference>
<dbReference type="EMBL" id="NFLC01000016">
    <property type="protein sequence ID" value="OUQ09816.1"/>
    <property type="molecule type" value="Genomic_DNA"/>
</dbReference>
<dbReference type="AlphaFoldDB" id="A0A1Y4QWU1"/>
<dbReference type="PANTHER" id="PTHR43277:SF4">
    <property type="entry name" value="ARGININE DECARBOXYLASE"/>
    <property type="match status" value="1"/>
</dbReference>
<dbReference type="GO" id="GO:0016831">
    <property type="term" value="F:carboxy-lyase activity"/>
    <property type="evidence" value="ECO:0007669"/>
    <property type="project" value="UniProtKB-KW"/>
</dbReference>
<accession>A0A1Y4QWU1</accession>
<dbReference type="InterPro" id="IPR015424">
    <property type="entry name" value="PyrdxlP-dep_Trfase"/>
</dbReference>
<dbReference type="Gene3D" id="3.40.640.10">
    <property type="entry name" value="Type I PLP-dependent aspartate aminotransferase-like (Major domain)"/>
    <property type="match status" value="1"/>
</dbReference>
<dbReference type="RefSeq" id="WP_087215438.1">
    <property type="nucleotide sequence ID" value="NZ_NFLC01000016.1"/>
</dbReference>
<keyword evidence="4" id="KW-0663">Pyridoxal phosphate</keyword>
<evidence type="ECO:0000259" key="7">
    <source>
        <dbReference type="Pfam" id="PF03711"/>
    </source>
</evidence>
<comment type="cofactor">
    <cofactor evidence="1">
        <name>pyridoxal 5'-phosphate</name>
        <dbReference type="ChEBI" id="CHEBI:597326"/>
    </cofactor>
</comment>
<dbReference type="InterPro" id="IPR008286">
    <property type="entry name" value="Prn/Lys/Arg_de-COase_C"/>
</dbReference>
<proteinExistence type="inferred from homology"/>
<comment type="similarity">
    <text evidence="2">Belongs to the Orn/Lys/Arg decarboxylase class-I family.</text>
</comment>
<evidence type="ECO:0000256" key="2">
    <source>
        <dbReference type="ARBA" id="ARBA00010671"/>
    </source>
</evidence>
<dbReference type="PANTHER" id="PTHR43277">
    <property type="entry name" value="ARGININE DECARBOXYLASE"/>
    <property type="match status" value="1"/>
</dbReference>
<evidence type="ECO:0000313" key="9">
    <source>
        <dbReference type="Proteomes" id="UP000196074"/>
    </source>
</evidence>
<evidence type="ECO:0000256" key="1">
    <source>
        <dbReference type="ARBA" id="ARBA00001933"/>
    </source>
</evidence>
<evidence type="ECO:0000259" key="6">
    <source>
        <dbReference type="Pfam" id="PF01276"/>
    </source>
</evidence>
<evidence type="ECO:0000256" key="5">
    <source>
        <dbReference type="ARBA" id="ARBA00023239"/>
    </source>
</evidence>
<keyword evidence="5" id="KW-0456">Lyase</keyword>
<evidence type="ECO:0000313" key="8">
    <source>
        <dbReference type="EMBL" id="OUQ09816.1"/>
    </source>
</evidence>
<dbReference type="SUPFAM" id="SSF53383">
    <property type="entry name" value="PLP-dependent transferases"/>
    <property type="match status" value="1"/>
</dbReference>
<dbReference type="CDD" id="cd00615">
    <property type="entry name" value="Orn_deC_like"/>
    <property type="match status" value="1"/>
</dbReference>
<feature type="domain" description="Orn/Lys/Arg decarboxylases family 1 pyridoxal-P attachment site" evidence="6">
    <location>
        <begin position="8"/>
        <end position="329"/>
    </location>
</feature>
<comment type="caution">
    <text evidence="8">The sequence shown here is derived from an EMBL/GenBank/DDBJ whole genome shotgun (WGS) entry which is preliminary data.</text>
</comment>
<name>A0A1Y4QWU1_9ENTE</name>
<keyword evidence="3" id="KW-0210">Decarboxylase</keyword>
<dbReference type="Pfam" id="PF01276">
    <property type="entry name" value="OKR_DC_1"/>
    <property type="match status" value="1"/>
</dbReference>
<dbReference type="InterPro" id="IPR000310">
    <property type="entry name" value="Orn/Lys/Arg_deCO2ase_major_dom"/>
</dbReference>
<dbReference type="Proteomes" id="UP000196074">
    <property type="component" value="Unassembled WGS sequence"/>
</dbReference>
<dbReference type="Gene3D" id="3.90.105.10">
    <property type="entry name" value="Molybdopterin biosynthesis moea protein, domain 2"/>
    <property type="match status" value="1"/>
</dbReference>
<evidence type="ECO:0000256" key="3">
    <source>
        <dbReference type="ARBA" id="ARBA00022793"/>
    </source>
</evidence>
<gene>
    <name evidence="8" type="ORF">B5E88_08615</name>
</gene>
<protein>
    <submittedName>
        <fullName evidence="8">Arginine decarboxylase</fullName>
    </submittedName>
</protein>